<evidence type="ECO:0000256" key="1">
    <source>
        <dbReference type="SAM" id="MobiDB-lite"/>
    </source>
</evidence>
<dbReference type="Proteomes" id="UP001221898">
    <property type="component" value="Unassembled WGS sequence"/>
</dbReference>
<evidence type="ECO:0000313" key="2">
    <source>
        <dbReference type="EMBL" id="KAJ8404349.1"/>
    </source>
</evidence>
<comment type="caution">
    <text evidence="2">The sequence shown here is derived from an EMBL/GenBank/DDBJ whole genome shotgun (WGS) entry which is preliminary data.</text>
</comment>
<organism evidence="2 3">
    <name type="scientific">Aldrovandia affinis</name>
    <dbReference type="NCBI Taxonomy" id="143900"/>
    <lineage>
        <taxon>Eukaryota</taxon>
        <taxon>Metazoa</taxon>
        <taxon>Chordata</taxon>
        <taxon>Craniata</taxon>
        <taxon>Vertebrata</taxon>
        <taxon>Euteleostomi</taxon>
        <taxon>Actinopterygii</taxon>
        <taxon>Neopterygii</taxon>
        <taxon>Teleostei</taxon>
        <taxon>Notacanthiformes</taxon>
        <taxon>Halosauridae</taxon>
        <taxon>Aldrovandia</taxon>
    </lineage>
</organism>
<feature type="compositionally biased region" description="Basic and acidic residues" evidence="1">
    <location>
        <begin position="15"/>
        <end position="32"/>
    </location>
</feature>
<accession>A0AAD7SKP0</accession>
<gene>
    <name evidence="2" type="ORF">AAFF_G00341220</name>
</gene>
<name>A0AAD7SKP0_9TELE</name>
<sequence length="95" mass="10891">MWDGRKEAGRKRRFRDCSPGRTGREKTRRESPRNLGAPEAAACSFTLSSLSRRRWSPLSLRRSCSSVRRVQKRRSRGHPTDLTSSDDVSGMEVRN</sequence>
<protein>
    <submittedName>
        <fullName evidence="2">Uncharacterized protein</fullName>
    </submittedName>
</protein>
<keyword evidence="3" id="KW-1185">Reference proteome</keyword>
<reference evidence="2" key="1">
    <citation type="journal article" date="2023" name="Science">
        <title>Genome structures resolve the early diversification of teleost fishes.</title>
        <authorList>
            <person name="Parey E."/>
            <person name="Louis A."/>
            <person name="Montfort J."/>
            <person name="Bouchez O."/>
            <person name="Roques C."/>
            <person name="Iampietro C."/>
            <person name="Lluch J."/>
            <person name="Castinel A."/>
            <person name="Donnadieu C."/>
            <person name="Desvignes T."/>
            <person name="Floi Bucao C."/>
            <person name="Jouanno E."/>
            <person name="Wen M."/>
            <person name="Mejri S."/>
            <person name="Dirks R."/>
            <person name="Jansen H."/>
            <person name="Henkel C."/>
            <person name="Chen W.J."/>
            <person name="Zahm M."/>
            <person name="Cabau C."/>
            <person name="Klopp C."/>
            <person name="Thompson A.W."/>
            <person name="Robinson-Rechavi M."/>
            <person name="Braasch I."/>
            <person name="Lecointre G."/>
            <person name="Bobe J."/>
            <person name="Postlethwait J.H."/>
            <person name="Berthelot C."/>
            <person name="Roest Crollius H."/>
            <person name="Guiguen Y."/>
        </authorList>
    </citation>
    <scope>NUCLEOTIDE SEQUENCE</scope>
    <source>
        <strain evidence="2">NC1722</strain>
    </source>
</reference>
<evidence type="ECO:0000313" key="3">
    <source>
        <dbReference type="Proteomes" id="UP001221898"/>
    </source>
</evidence>
<proteinExistence type="predicted"/>
<feature type="region of interest" description="Disordered" evidence="1">
    <location>
        <begin position="1"/>
        <end position="40"/>
    </location>
</feature>
<dbReference type="AlphaFoldDB" id="A0AAD7SKP0"/>
<dbReference type="EMBL" id="JAINUG010000054">
    <property type="protein sequence ID" value="KAJ8404349.1"/>
    <property type="molecule type" value="Genomic_DNA"/>
</dbReference>
<feature type="region of interest" description="Disordered" evidence="1">
    <location>
        <begin position="61"/>
        <end position="95"/>
    </location>
</feature>